<dbReference type="AlphaFoldDB" id="A0A8T3VFD2"/>
<evidence type="ECO:0000313" key="13">
    <source>
        <dbReference type="EMBL" id="MBE6501318.1"/>
    </source>
</evidence>
<evidence type="ECO:0000256" key="1">
    <source>
        <dbReference type="ARBA" id="ARBA00004496"/>
    </source>
</evidence>
<dbReference type="InterPro" id="IPR001451">
    <property type="entry name" value="Hexapep"/>
</dbReference>
<proteinExistence type="inferred from homology"/>
<evidence type="ECO:0000256" key="2">
    <source>
        <dbReference type="ARBA" id="ARBA00004876"/>
    </source>
</evidence>
<gene>
    <name evidence="13" type="primary">cysE</name>
    <name evidence="13" type="ORF">E7Z79_02640</name>
</gene>
<dbReference type="SUPFAM" id="SSF51161">
    <property type="entry name" value="Trimeric LpxA-like enzymes"/>
    <property type="match status" value="1"/>
</dbReference>
<dbReference type="GO" id="GO:0009001">
    <property type="term" value="F:serine O-acetyltransferase activity"/>
    <property type="evidence" value="ECO:0007669"/>
    <property type="project" value="UniProtKB-EC"/>
</dbReference>
<protein>
    <recommendedName>
        <fullName evidence="5">Serine acetyltransferase</fullName>
        <ecNumber evidence="4">2.3.1.30</ecNumber>
    </recommendedName>
</protein>
<keyword evidence="7" id="KW-0028">Amino-acid biosynthesis</keyword>
<dbReference type="CDD" id="cd03354">
    <property type="entry name" value="LbH_SAT"/>
    <property type="match status" value="1"/>
</dbReference>
<evidence type="ECO:0000313" key="14">
    <source>
        <dbReference type="Proteomes" id="UP000783037"/>
    </source>
</evidence>
<dbReference type="InterPro" id="IPR053376">
    <property type="entry name" value="Serine_acetyltransferase"/>
</dbReference>
<dbReference type="InterPro" id="IPR011004">
    <property type="entry name" value="Trimer_LpxA-like_sf"/>
</dbReference>
<dbReference type="GO" id="GO:0005737">
    <property type="term" value="C:cytoplasm"/>
    <property type="evidence" value="ECO:0007669"/>
    <property type="project" value="UniProtKB-SubCell"/>
</dbReference>
<dbReference type="Proteomes" id="UP000783037">
    <property type="component" value="Unassembled WGS sequence"/>
</dbReference>
<dbReference type="Pfam" id="PF00132">
    <property type="entry name" value="Hexapep"/>
    <property type="match status" value="1"/>
</dbReference>
<comment type="similarity">
    <text evidence="3">Belongs to the transferase hexapeptide repeat family.</text>
</comment>
<accession>A0A8T3VFD2</accession>
<evidence type="ECO:0000256" key="9">
    <source>
        <dbReference type="ARBA" id="ARBA00022737"/>
    </source>
</evidence>
<dbReference type="EMBL" id="SUTK01000007">
    <property type="protein sequence ID" value="MBE6501318.1"/>
    <property type="molecule type" value="Genomic_DNA"/>
</dbReference>
<dbReference type="FunFam" id="1.10.3130.10:FF:000003">
    <property type="entry name" value="Serine acetyltransferase"/>
    <property type="match status" value="1"/>
</dbReference>
<keyword evidence="8 13" id="KW-0808">Transferase</keyword>
<dbReference type="GO" id="GO:0006535">
    <property type="term" value="P:cysteine biosynthetic process from serine"/>
    <property type="evidence" value="ECO:0007669"/>
    <property type="project" value="InterPro"/>
</dbReference>
<dbReference type="PANTHER" id="PTHR42811">
    <property type="entry name" value="SERINE ACETYLTRANSFERASE"/>
    <property type="match status" value="1"/>
</dbReference>
<dbReference type="InterPro" id="IPR018357">
    <property type="entry name" value="Hexapep_transf_CS"/>
</dbReference>
<name>A0A8T3VFD2_9EURY</name>
<dbReference type="InterPro" id="IPR045304">
    <property type="entry name" value="LbH_SAT"/>
</dbReference>
<evidence type="ECO:0000256" key="5">
    <source>
        <dbReference type="ARBA" id="ARBA00018522"/>
    </source>
</evidence>
<reference evidence="13" key="1">
    <citation type="submission" date="2019-04" db="EMBL/GenBank/DDBJ databases">
        <title>Evolution of Biomass-Degrading Anaerobic Consortia Revealed by Metagenomics.</title>
        <authorList>
            <person name="Peng X."/>
        </authorList>
    </citation>
    <scope>NUCLEOTIDE SEQUENCE</scope>
    <source>
        <strain evidence="13">SIG18</strain>
    </source>
</reference>
<evidence type="ECO:0000256" key="8">
    <source>
        <dbReference type="ARBA" id="ARBA00022679"/>
    </source>
</evidence>
<comment type="subcellular location">
    <subcellularLocation>
        <location evidence="1">Cytoplasm</location>
    </subcellularLocation>
</comment>
<comment type="caution">
    <text evidence="13">The sequence shown here is derived from an EMBL/GenBank/DDBJ whole genome shotgun (WGS) entry which is preliminary data.</text>
</comment>
<keyword evidence="11 13" id="KW-0012">Acyltransferase</keyword>
<dbReference type="NCBIfam" id="NF041874">
    <property type="entry name" value="EPS_EpsC"/>
    <property type="match status" value="1"/>
</dbReference>
<dbReference type="Gene3D" id="2.160.10.10">
    <property type="entry name" value="Hexapeptide repeat proteins"/>
    <property type="match status" value="1"/>
</dbReference>
<evidence type="ECO:0000256" key="3">
    <source>
        <dbReference type="ARBA" id="ARBA00007274"/>
    </source>
</evidence>
<sequence>MFDNLKAEIKAIKEKDPAARSTLEIFLCYPGFWALFMHRISHWLWIHSFKLLARMNSNLARFLTGIEIHPGATFGKRVFIDHGMGVVVGETAIVGDDVLLYQGVILGGTSTEKTKRHPTVEKGVIVGAGAKVMGNITIGEYSKIGTGAVVLKDVPPQSTCVGVPGRIVKRRGVRHEEVDLDHGKLPDPVADAIRVIEKHLQENDKRFEILFEKHEICLTEDIRDEQEELEDLFKKDGD</sequence>
<dbReference type="RefSeq" id="WP_296782957.1">
    <property type="nucleotide sequence ID" value="NZ_SUTK01000007.1"/>
</dbReference>
<evidence type="ECO:0000256" key="12">
    <source>
        <dbReference type="ARBA" id="ARBA00049486"/>
    </source>
</evidence>
<dbReference type="PROSITE" id="PS00101">
    <property type="entry name" value="HEXAPEP_TRANSFERASES"/>
    <property type="match status" value="1"/>
</dbReference>
<keyword evidence="6" id="KW-0963">Cytoplasm</keyword>
<evidence type="ECO:0000256" key="6">
    <source>
        <dbReference type="ARBA" id="ARBA00022490"/>
    </source>
</evidence>
<organism evidence="13 14">
    <name type="scientific">Methanobrevibacter thaueri</name>
    <dbReference type="NCBI Taxonomy" id="190975"/>
    <lineage>
        <taxon>Archaea</taxon>
        <taxon>Methanobacteriati</taxon>
        <taxon>Methanobacteriota</taxon>
        <taxon>Methanomada group</taxon>
        <taxon>Methanobacteria</taxon>
        <taxon>Methanobacteriales</taxon>
        <taxon>Methanobacteriaceae</taxon>
        <taxon>Methanobrevibacter</taxon>
    </lineage>
</organism>
<dbReference type="EC" id="2.3.1.30" evidence="4"/>
<dbReference type="PIRSF" id="PIRSF000441">
    <property type="entry name" value="CysE"/>
    <property type="match status" value="1"/>
</dbReference>
<evidence type="ECO:0000256" key="11">
    <source>
        <dbReference type="ARBA" id="ARBA00023315"/>
    </source>
</evidence>
<evidence type="ECO:0000256" key="10">
    <source>
        <dbReference type="ARBA" id="ARBA00023192"/>
    </source>
</evidence>
<evidence type="ECO:0000256" key="4">
    <source>
        <dbReference type="ARBA" id="ARBA00013266"/>
    </source>
</evidence>
<keyword evidence="9" id="KW-0677">Repeat</keyword>
<dbReference type="Gene3D" id="1.10.3130.10">
    <property type="entry name" value="serine acetyltransferase, domain 1"/>
    <property type="match status" value="1"/>
</dbReference>
<comment type="catalytic activity">
    <reaction evidence="12">
        <text>L-serine + acetyl-CoA = O-acetyl-L-serine + CoA</text>
        <dbReference type="Rhea" id="RHEA:24560"/>
        <dbReference type="ChEBI" id="CHEBI:33384"/>
        <dbReference type="ChEBI" id="CHEBI:57287"/>
        <dbReference type="ChEBI" id="CHEBI:57288"/>
        <dbReference type="ChEBI" id="CHEBI:58340"/>
        <dbReference type="EC" id="2.3.1.30"/>
    </reaction>
</comment>
<evidence type="ECO:0000256" key="7">
    <source>
        <dbReference type="ARBA" id="ARBA00022605"/>
    </source>
</evidence>
<dbReference type="FunFam" id="2.160.10.10:FF:000007">
    <property type="entry name" value="Serine acetyltransferase"/>
    <property type="match status" value="1"/>
</dbReference>
<comment type="pathway">
    <text evidence="2">Amino-acid biosynthesis; L-cysteine biosynthesis; L-cysteine from L-serine: step 1/2.</text>
</comment>
<dbReference type="NCBIfam" id="TIGR01172">
    <property type="entry name" value="cysE"/>
    <property type="match status" value="1"/>
</dbReference>
<dbReference type="InterPro" id="IPR005881">
    <property type="entry name" value="Ser_O-AcTrfase"/>
</dbReference>
<keyword evidence="10" id="KW-0198">Cysteine biosynthesis</keyword>
<dbReference type="InterPro" id="IPR042122">
    <property type="entry name" value="Ser_AcTrfase_N_sf"/>
</dbReference>